<feature type="transmembrane region" description="Helical" evidence="6">
    <location>
        <begin position="430"/>
        <end position="450"/>
    </location>
</feature>
<feature type="transmembrane region" description="Helical" evidence="6">
    <location>
        <begin position="197"/>
        <end position="219"/>
    </location>
</feature>
<dbReference type="GO" id="GO:0022857">
    <property type="term" value="F:transmembrane transporter activity"/>
    <property type="evidence" value="ECO:0007669"/>
    <property type="project" value="InterPro"/>
</dbReference>
<dbReference type="InterPro" id="IPR020846">
    <property type="entry name" value="MFS_dom"/>
</dbReference>
<accession>A0AAE0NXC2</accession>
<keyword evidence="4 6" id="KW-1133">Transmembrane helix</keyword>
<reference evidence="8" key="2">
    <citation type="submission" date="2023-06" db="EMBL/GenBank/DDBJ databases">
        <authorList>
            <consortium name="Lawrence Berkeley National Laboratory"/>
            <person name="Haridas S."/>
            <person name="Hensen N."/>
            <person name="Bonometti L."/>
            <person name="Westerberg I."/>
            <person name="Brannstrom I.O."/>
            <person name="Guillou S."/>
            <person name="Cros-Aarteil S."/>
            <person name="Calhoun S."/>
            <person name="Kuo A."/>
            <person name="Mondo S."/>
            <person name="Pangilinan J."/>
            <person name="Riley R."/>
            <person name="LaButti K."/>
            <person name="Andreopoulos B."/>
            <person name="Lipzen A."/>
            <person name="Chen C."/>
            <person name="Yanf M."/>
            <person name="Daum C."/>
            <person name="Ng V."/>
            <person name="Clum A."/>
            <person name="Steindorff A."/>
            <person name="Ohm R."/>
            <person name="Martin F."/>
            <person name="Silar P."/>
            <person name="Natvig D."/>
            <person name="Lalanne C."/>
            <person name="Gautier V."/>
            <person name="Ament-velasquez S.L."/>
            <person name="Kruys A."/>
            <person name="Hutchinson M.I."/>
            <person name="Powell A.J."/>
            <person name="Barry K."/>
            <person name="Miller A.N."/>
            <person name="Grigoriev I.V."/>
            <person name="Debuchy R."/>
            <person name="Gladieux P."/>
            <person name="Thoren M.H."/>
            <person name="Johannesson H."/>
        </authorList>
    </citation>
    <scope>NUCLEOTIDE SEQUENCE</scope>
    <source>
        <strain evidence="8">CBS 232.78</strain>
    </source>
</reference>
<dbReference type="InterPro" id="IPR036259">
    <property type="entry name" value="MFS_trans_sf"/>
</dbReference>
<evidence type="ECO:0000313" key="8">
    <source>
        <dbReference type="EMBL" id="KAK3389411.1"/>
    </source>
</evidence>
<dbReference type="Proteomes" id="UP001285441">
    <property type="component" value="Unassembled WGS sequence"/>
</dbReference>
<evidence type="ECO:0000259" key="7">
    <source>
        <dbReference type="PROSITE" id="PS50850"/>
    </source>
</evidence>
<name>A0AAE0NXC2_9PEZI</name>
<organism evidence="8 9">
    <name type="scientific">Podospora didyma</name>
    <dbReference type="NCBI Taxonomy" id="330526"/>
    <lineage>
        <taxon>Eukaryota</taxon>
        <taxon>Fungi</taxon>
        <taxon>Dikarya</taxon>
        <taxon>Ascomycota</taxon>
        <taxon>Pezizomycotina</taxon>
        <taxon>Sordariomycetes</taxon>
        <taxon>Sordariomycetidae</taxon>
        <taxon>Sordariales</taxon>
        <taxon>Podosporaceae</taxon>
        <taxon>Podospora</taxon>
    </lineage>
</organism>
<keyword evidence="3 6" id="KW-0812">Transmembrane</keyword>
<feature type="transmembrane region" description="Helical" evidence="6">
    <location>
        <begin position="313"/>
        <end position="330"/>
    </location>
</feature>
<evidence type="ECO:0000313" key="9">
    <source>
        <dbReference type="Proteomes" id="UP001285441"/>
    </source>
</evidence>
<evidence type="ECO:0000256" key="2">
    <source>
        <dbReference type="ARBA" id="ARBA00022448"/>
    </source>
</evidence>
<feature type="transmembrane region" description="Helical" evidence="6">
    <location>
        <begin position="362"/>
        <end position="385"/>
    </location>
</feature>
<dbReference type="PROSITE" id="PS50850">
    <property type="entry name" value="MFS"/>
    <property type="match status" value="1"/>
</dbReference>
<evidence type="ECO:0000256" key="6">
    <source>
        <dbReference type="SAM" id="Phobius"/>
    </source>
</evidence>
<comment type="subcellular location">
    <subcellularLocation>
        <location evidence="1">Membrane</location>
        <topology evidence="1">Multi-pass membrane protein</topology>
    </subcellularLocation>
</comment>
<dbReference type="EMBL" id="JAULSW010000002">
    <property type="protein sequence ID" value="KAK3389411.1"/>
    <property type="molecule type" value="Genomic_DNA"/>
</dbReference>
<dbReference type="FunFam" id="1.20.1250.20:FF:000034">
    <property type="entry name" value="MFS general substrate transporter"/>
    <property type="match status" value="1"/>
</dbReference>
<dbReference type="Pfam" id="PF07690">
    <property type="entry name" value="MFS_1"/>
    <property type="match status" value="1"/>
</dbReference>
<evidence type="ECO:0000256" key="1">
    <source>
        <dbReference type="ARBA" id="ARBA00004141"/>
    </source>
</evidence>
<dbReference type="PANTHER" id="PTHR43791:SF19">
    <property type="entry name" value="TRANSPORTER, PUTATIVE (AFU_ORTHOLOGUE AFUA_1G01812)-RELATED"/>
    <property type="match status" value="1"/>
</dbReference>
<evidence type="ECO:0000256" key="3">
    <source>
        <dbReference type="ARBA" id="ARBA00022692"/>
    </source>
</evidence>
<protein>
    <submittedName>
        <fullName evidence="8">Major facilitator superfamily domain-containing protein</fullName>
    </submittedName>
</protein>
<dbReference type="SUPFAM" id="SSF103473">
    <property type="entry name" value="MFS general substrate transporter"/>
    <property type="match status" value="1"/>
</dbReference>
<feature type="transmembrane region" description="Helical" evidence="6">
    <location>
        <begin position="270"/>
        <end position="293"/>
    </location>
</feature>
<feature type="transmembrane region" description="Helical" evidence="6">
    <location>
        <begin position="337"/>
        <end position="356"/>
    </location>
</feature>
<keyword evidence="5 6" id="KW-0472">Membrane</keyword>
<feature type="transmembrane region" description="Helical" evidence="6">
    <location>
        <begin position="130"/>
        <end position="152"/>
    </location>
</feature>
<evidence type="ECO:0000256" key="4">
    <source>
        <dbReference type="ARBA" id="ARBA00022989"/>
    </source>
</evidence>
<dbReference type="GO" id="GO:0016020">
    <property type="term" value="C:membrane"/>
    <property type="evidence" value="ECO:0007669"/>
    <property type="project" value="UniProtKB-SubCell"/>
</dbReference>
<feature type="domain" description="Major facilitator superfamily (MFS) profile" evidence="7">
    <location>
        <begin position="38"/>
        <end position="454"/>
    </location>
</feature>
<sequence>MSFRPSTASRPQDLDGQLSEMERAEVDRQLVRRLDLKLMPWLCLMYCVAFLDRTDVGNAKIANLTADLGTTDRQFGQVLATFFASYSIFEPLANVLMRKFGPRRFLPTIAVIWGVLMAGMGFVHDWRLLFVPRVLLGAAEAGMFPGICFYISCWYRRDEFGVRVAIFFSSAAVSGSVGGLLAAAMQSMDGIAGLAGWRWIFIVEGILTMIVGMASFWMVHNFPEDATFLGEVDRARVIARLAEDRQLPWCRLETFSWKTIWTSLTDWKTWMGMIIFSGALMPVYSISLLMPSVISTLSFTTPESIIRNQLLCVPPYVMAGAVTVIAALASDQHHTRGYFTIALAPIAVVGFSMLLITRAAEVAYIGVFLATIGCYASLPIVVAWIANNAENNYKRALVLGIVIGVGNLNGIVTSKLSLEEAYFFRTYSIIVAYLGIGLFGGSILFRYFLYRENMAKEAGRRDYRLDNRTAYELQVLGDRNPGFRHAL</sequence>
<feature type="transmembrane region" description="Helical" evidence="6">
    <location>
        <begin position="105"/>
        <end position="124"/>
    </location>
</feature>
<reference evidence="8" key="1">
    <citation type="journal article" date="2023" name="Mol. Phylogenet. Evol.">
        <title>Genome-scale phylogeny and comparative genomics of the fungal order Sordariales.</title>
        <authorList>
            <person name="Hensen N."/>
            <person name="Bonometti L."/>
            <person name="Westerberg I."/>
            <person name="Brannstrom I.O."/>
            <person name="Guillou S."/>
            <person name="Cros-Aarteil S."/>
            <person name="Calhoun S."/>
            <person name="Haridas S."/>
            <person name="Kuo A."/>
            <person name="Mondo S."/>
            <person name="Pangilinan J."/>
            <person name="Riley R."/>
            <person name="LaButti K."/>
            <person name="Andreopoulos B."/>
            <person name="Lipzen A."/>
            <person name="Chen C."/>
            <person name="Yan M."/>
            <person name="Daum C."/>
            <person name="Ng V."/>
            <person name="Clum A."/>
            <person name="Steindorff A."/>
            <person name="Ohm R.A."/>
            <person name="Martin F."/>
            <person name="Silar P."/>
            <person name="Natvig D.O."/>
            <person name="Lalanne C."/>
            <person name="Gautier V."/>
            <person name="Ament-Velasquez S.L."/>
            <person name="Kruys A."/>
            <person name="Hutchinson M.I."/>
            <person name="Powell A.J."/>
            <person name="Barry K."/>
            <person name="Miller A.N."/>
            <person name="Grigoriev I.V."/>
            <person name="Debuchy R."/>
            <person name="Gladieux P."/>
            <person name="Hiltunen Thoren M."/>
            <person name="Johannesson H."/>
        </authorList>
    </citation>
    <scope>NUCLEOTIDE SEQUENCE</scope>
    <source>
        <strain evidence="8">CBS 232.78</strain>
    </source>
</reference>
<dbReference type="Gene3D" id="1.20.1250.20">
    <property type="entry name" value="MFS general substrate transporter like domains"/>
    <property type="match status" value="1"/>
</dbReference>
<dbReference type="AlphaFoldDB" id="A0AAE0NXC2"/>
<feature type="transmembrane region" description="Helical" evidence="6">
    <location>
        <begin position="164"/>
        <end position="185"/>
    </location>
</feature>
<gene>
    <name evidence="8" type="ORF">B0H63DRAFT_556574</name>
</gene>
<keyword evidence="2" id="KW-0813">Transport</keyword>
<proteinExistence type="predicted"/>
<dbReference type="InterPro" id="IPR011701">
    <property type="entry name" value="MFS"/>
</dbReference>
<comment type="caution">
    <text evidence="8">The sequence shown here is derived from an EMBL/GenBank/DDBJ whole genome shotgun (WGS) entry which is preliminary data.</text>
</comment>
<evidence type="ECO:0000256" key="5">
    <source>
        <dbReference type="ARBA" id="ARBA00023136"/>
    </source>
</evidence>
<keyword evidence="9" id="KW-1185">Reference proteome</keyword>
<dbReference type="PANTHER" id="PTHR43791">
    <property type="entry name" value="PERMEASE-RELATED"/>
    <property type="match status" value="1"/>
</dbReference>
<feature type="transmembrane region" description="Helical" evidence="6">
    <location>
        <begin position="397"/>
        <end position="418"/>
    </location>
</feature>